<dbReference type="SUPFAM" id="SSF55874">
    <property type="entry name" value="ATPase domain of HSP90 chaperone/DNA topoisomerase II/histidine kinase"/>
    <property type="match status" value="1"/>
</dbReference>
<dbReference type="Gene3D" id="3.30.565.10">
    <property type="entry name" value="Histidine kinase-like ATPase, C-terminal domain"/>
    <property type="match status" value="1"/>
</dbReference>
<dbReference type="SMART" id="SM00853">
    <property type="entry name" value="MutL_C"/>
    <property type="match status" value="1"/>
</dbReference>
<dbReference type="InterPro" id="IPR042120">
    <property type="entry name" value="MutL_C_dimsub"/>
</dbReference>
<evidence type="ECO:0000256" key="1">
    <source>
        <dbReference type="ARBA" id="ARBA00006082"/>
    </source>
</evidence>
<dbReference type="InterPro" id="IPR013507">
    <property type="entry name" value="DNA_mismatch_S5_2-like"/>
</dbReference>
<feature type="region of interest" description="Disordered" evidence="5">
    <location>
        <begin position="390"/>
        <end position="418"/>
    </location>
</feature>
<dbReference type="SUPFAM" id="SSF54211">
    <property type="entry name" value="Ribosomal protein S5 domain 2-like"/>
    <property type="match status" value="1"/>
</dbReference>
<dbReference type="CDD" id="cd00782">
    <property type="entry name" value="MutL_Trans"/>
    <property type="match status" value="1"/>
</dbReference>
<dbReference type="InterPro" id="IPR020667">
    <property type="entry name" value="DNA_mismatch_repair_MutL"/>
</dbReference>
<evidence type="ECO:0000313" key="8">
    <source>
        <dbReference type="EMBL" id="MCU6697294.1"/>
    </source>
</evidence>
<gene>
    <name evidence="4 8" type="primary">mutL</name>
    <name evidence="8" type="ORF">OCV63_10340</name>
</gene>
<feature type="region of interest" description="Disordered" evidence="5">
    <location>
        <begin position="428"/>
        <end position="447"/>
    </location>
</feature>
<sequence length="714" mass="80336">MANIQVLDQKTIDQIAAGEVIERPSSVVKELVENSIDAGATAVTVEIRDGGTSFIRVTDNGSGIDRDQVSVAFLRHSTSKIRAVEDLFHVASLGFRGEALSSIASIAMVELITKTGDADAGVRYVIEGGVERKIEDMAAPDGTTFLVRSLFYNTPARRKFLKSPMTEAGYISDLMERLALSHPDISFQFINNGQTKLHTSGNHNLKDVIYHIYGREIAANLAEIDAVQGPVRITGFIGKPVISRGNRGFENYFINGRYIKSNVIARGIEEGYRTFMMQHKYPFTALHFTIDGGLLDVNVHPTKMELRFSNQEQLYRFVRETVHQGLMGRELIPEVKLTEEGPEKKAEGSPVFENKAKPEVVAQPEKLPTPQERNLEYFMTQMRKRVNAEFEEKKAKRQEAAPEKPVEERPTSKDDPIFGNAELAMLEPKTEEPQQEQPVAQAEEKVPVPERVVEPGILREDSAYQVTWKPESIPKQIAVSETVAAAEEPEAAEADVTTRIEKAPDTAYEQQDLFDHRLLNPKTKSDIIIIGQLFETYWLVQFEDKFYMIDQHAAHEKVLYERTVKTLANKEITSQMVSPPMILTLNMQEAAKLSEYQDYFRELGFEIEPFGGKEYAVSAVPANLYGLAEKDLFMELLDDLEYVSGKNTEMILDKIASMSCKAAVKGNQRLSTAEAHELIEELLTLDNPYNCPHGRPTIIAMTKQEIEKKFKRIV</sequence>
<dbReference type="Pfam" id="PF08676">
    <property type="entry name" value="MutL_C"/>
    <property type="match status" value="1"/>
</dbReference>
<feature type="compositionally biased region" description="Basic and acidic residues" evidence="5">
    <location>
        <begin position="390"/>
        <end position="416"/>
    </location>
</feature>
<keyword evidence="2 4" id="KW-0227">DNA damage</keyword>
<feature type="domain" description="MutL C-terminal dimerisation" evidence="6">
    <location>
        <begin position="529"/>
        <end position="670"/>
    </location>
</feature>
<dbReference type="InterPro" id="IPR014721">
    <property type="entry name" value="Ribsml_uS5_D2-typ_fold_subgr"/>
</dbReference>
<evidence type="ECO:0000256" key="2">
    <source>
        <dbReference type="ARBA" id="ARBA00022763"/>
    </source>
</evidence>
<dbReference type="PROSITE" id="PS00058">
    <property type="entry name" value="DNA_MISMATCH_REPAIR_1"/>
    <property type="match status" value="1"/>
</dbReference>
<dbReference type="InterPro" id="IPR014762">
    <property type="entry name" value="DNA_mismatch_repair_CS"/>
</dbReference>
<dbReference type="GO" id="GO:0004519">
    <property type="term" value="F:endonuclease activity"/>
    <property type="evidence" value="ECO:0007669"/>
    <property type="project" value="UniProtKB-KW"/>
</dbReference>
<accession>A0ABT2RY92</accession>
<keyword evidence="8" id="KW-0540">Nuclease</keyword>
<evidence type="ECO:0000256" key="4">
    <source>
        <dbReference type="HAMAP-Rule" id="MF_00149"/>
    </source>
</evidence>
<dbReference type="SUPFAM" id="SSF118116">
    <property type="entry name" value="DNA mismatch repair protein MutL"/>
    <property type="match status" value="1"/>
</dbReference>
<dbReference type="CDD" id="cd16926">
    <property type="entry name" value="HATPase_MutL-MLH-PMS-like"/>
    <property type="match status" value="1"/>
</dbReference>
<name>A0ABT2RY92_9FIRM</name>
<evidence type="ECO:0000313" key="9">
    <source>
        <dbReference type="Proteomes" id="UP001652461"/>
    </source>
</evidence>
<keyword evidence="8" id="KW-0378">Hydrolase</keyword>
<evidence type="ECO:0000259" key="7">
    <source>
        <dbReference type="SMART" id="SM01340"/>
    </source>
</evidence>
<dbReference type="Pfam" id="PF13589">
    <property type="entry name" value="HATPase_c_3"/>
    <property type="match status" value="1"/>
</dbReference>
<dbReference type="SMART" id="SM01340">
    <property type="entry name" value="DNA_mis_repair"/>
    <property type="match status" value="1"/>
</dbReference>
<evidence type="ECO:0000256" key="3">
    <source>
        <dbReference type="ARBA" id="ARBA00023204"/>
    </source>
</evidence>
<dbReference type="NCBIfam" id="TIGR00585">
    <property type="entry name" value="mutl"/>
    <property type="match status" value="1"/>
</dbReference>
<dbReference type="Gene3D" id="3.30.1540.20">
    <property type="entry name" value="MutL, C-terminal domain, dimerisation subdomain"/>
    <property type="match status" value="1"/>
</dbReference>
<dbReference type="Pfam" id="PF01119">
    <property type="entry name" value="DNA_mis_repair"/>
    <property type="match status" value="1"/>
</dbReference>
<organism evidence="8 9">
    <name type="scientific">Laedolimicola ammoniilytica</name>
    <dbReference type="NCBI Taxonomy" id="2981771"/>
    <lineage>
        <taxon>Bacteria</taxon>
        <taxon>Bacillati</taxon>
        <taxon>Bacillota</taxon>
        <taxon>Clostridia</taxon>
        <taxon>Lachnospirales</taxon>
        <taxon>Lachnospiraceae</taxon>
        <taxon>Laedolimicola</taxon>
    </lineage>
</organism>
<comment type="caution">
    <text evidence="8">The sequence shown here is derived from an EMBL/GenBank/DDBJ whole genome shotgun (WGS) entry which is preliminary data.</text>
</comment>
<keyword evidence="9" id="KW-1185">Reference proteome</keyword>
<reference evidence="8 9" key="1">
    <citation type="journal article" date="2021" name="ISME Commun">
        <title>Automated analysis of genomic sequences facilitates high-throughput and comprehensive description of bacteria.</title>
        <authorList>
            <person name="Hitch T.C.A."/>
        </authorList>
    </citation>
    <scope>NUCLEOTIDE SEQUENCE [LARGE SCALE GENOMIC DNA]</scope>
    <source>
        <strain evidence="8 9">Sanger_04</strain>
    </source>
</reference>
<dbReference type="Gene3D" id="3.30.1370.100">
    <property type="entry name" value="MutL, C-terminal domain, regulatory subdomain"/>
    <property type="match status" value="1"/>
</dbReference>
<comment type="similarity">
    <text evidence="1 4">Belongs to the DNA mismatch repair MutL/HexB family.</text>
</comment>
<dbReference type="InterPro" id="IPR002099">
    <property type="entry name" value="MutL/Mlh/PMS"/>
</dbReference>
<dbReference type="InterPro" id="IPR038973">
    <property type="entry name" value="MutL/Mlh/Pms-like"/>
</dbReference>
<evidence type="ECO:0000259" key="6">
    <source>
        <dbReference type="SMART" id="SM00853"/>
    </source>
</evidence>
<dbReference type="Proteomes" id="UP001652461">
    <property type="component" value="Unassembled WGS sequence"/>
</dbReference>
<dbReference type="PANTHER" id="PTHR10073:SF12">
    <property type="entry name" value="DNA MISMATCH REPAIR PROTEIN MLH1"/>
    <property type="match status" value="1"/>
</dbReference>
<dbReference type="PANTHER" id="PTHR10073">
    <property type="entry name" value="DNA MISMATCH REPAIR PROTEIN MLH, PMS, MUTL"/>
    <property type="match status" value="1"/>
</dbReference>
<dbReference type="RefSeq" id="WP_158363745.1">
    <property type="nucleotide sequence ID" value="NZ_JAOQKC010000012.1"/>
</dbReference>
<dbReference type="InterPro" id="IPR042121">
    <property type="entry name" value="MutL_C_regsub"/>
</dbReference>
<dbReference type="Gene3D" id="3.30.230.10">
    <property type="match status" value="1"/>
</dbReference>
<dbReference type="InterPro" id="IPR014790">
    <property type="entry name" value="MutL_C"/>
</dbReference>
<comment type="function">
    <text evidence="4">This protein is involved in the repair of mismatches in DNA. It is required for dam-dependent methyl-directed DNA mismatch repair. May act as a 'molecular matchmaker', a protein that promotes the formation of a stable complex between two or more DNA-binding proteins in an ATP-dependent manner without itself being part of a final effector complex.</text>
</comment>
<dbReference type="InterPro" id="IPR037198">
    <property type="entry name" value="MutL_C_sf"/>
</dbReference>
<feature type="domain" description="DNA mismatch repair protein S5" evidence="7">
    <location>
        <begin position="209"/>
        <end position="327"/>
    </location>
</feature>
<dbReference type="EMBL" id="JAOQKC010000012">
    <property type="protein sequence ID" value="MCU6697294.1"/>
    <property type="molecule type" value="Genomic_DNA"/>
</dbReference>
<dbReference type="InterPro" id="IPR036890">
    <property type="entry name" value="HATPase_C_sf"/>
</dbReference>
<proteinExistence type="inferred from homology"/>
<keyword evidence="3 4" id="KW-0234">DNA repair</keyword>
<evidence type="ECO:0000256" key="5">
    <source>
        <dbReference type="SAM" id="MobiDB-lite"/>
    </source>
</evidence>
<dbReference type="InterPro" id="IPR020568">
    <property type="entry name" value="Ribosomal_Su5_D2-typ_SF"/>
</dbReference>
<dbReference type="HAMAP" id="MF_00149">
    <property type="entry name" value="DNA_mis_repair"/>
    <property type="match status" value="1"/>
</dbReference>
<protein>
    <recommendedName>
        <fullName evidence="4">DNA mismatch repair protein MutL</fullName>
    </recommendedName>
</protein>
<keyword evidence="8" id="KW-0255">Endonuclease</keyword>